<sequence>MRIAILEAGSPPTRLARFPSYGAMTARMIGPAHAATILDVRAGELPTDPDAFDGYAVTGSAAGVYDPLPWIAPLIGFLRALPPGKPLVGICFGHQVMAEAYGGRAVRSGKGRGLGLHSYAVTERAPYMDDADRIAVAAFHQDQVVEAPPATRVLAASAFTPYAMLAYEDRAALSVQFHPEFEPDYTRALIAGHSEAQDDPERARAALVSLDAPDDRHRVGGWIRRFLEGK</sequence>
<dbReference type="PANTHER" id="PTHR42695">
    <property type="entry name" value="GLUTAMINE AMIDOTRANSFERASE YLR126C-RELATED"/>
    <property type="match status" value="1"/>
</dbReference>
<evidence type="ECO:0000259" key="1">
    <source>
        <dbReference type="Pfam" id="PF00117"/>
    </source>
</evidence>
<name>A0ABQ4QJJ7_9HYPH</name>
<dbReference type="Pfam" id="PF00117">
    <property type="entry name" value="GATase"/>
    <property type="match status" value="1"/>
</dbReference>
<proteinExistence type="predicted"/>
<organism evidence="2 3">
    <name type="scientific">Methylobacterium cerastii</name>
    <dbReference type="NCBI Taxonomy" id="932741"/>
    <lineage>
        <taxon>Bacteria</taxon>
        <taxon>Pseudomonadati</taxon>
        <taxon>Pseudomonadota</taxon>
        <taxon>Alphaproteobacteria</taxon>
        <taxon>Hyphomicrobiales</taxon>
        <taxon>Methylobacteriaceae</taxon>
        <taxon>Methylobacterium</taxon>
    </lineage>
</organism>
<dbReference type="RefSeq" id="WP_147815609.1">
    <property type="nucleotide sequence ID" value="NZ_BPQG01000051.1"/>
</dbReference>
<gene>
    <name evidence="2" type="primary">carA_1</name>
    <name evidence="2" type="ORF">AFCDBAGC_3293</name>
</gene>
<evidence type="ECO:0000313" key="2">
    <source>
        <dbReference type="EMBL" id="GJD45420.1"/>
    </source>
</evidence>
<dbReference type="SUPFAM" id="SSF52317">
    <property type="entry name" value="Class I glutamine amidotransferase-like"/>
    <property type="match status" value="1"/>
</dbReference>
<dbReference type="InterPro" id="IPR017926">
    <property type="entry name" value="GATASE"/>
</dbReference>
<evidence type="ECO:0000313" key="3">
    <source>
        <dbReference type="Proteomes" id="UP001055117"/>
    </source>
</evidence>
<dbReference type="CDD" id="cd01741">
    <property type="entry name" value="GATase1_1"/>
    <property type="match status" value="1"/>
</dbReference>
<reference evidence="2 3" key="1">
    <citation type="journal article" date="2021" name="Front. Microbiol.">
        <title>Comprehensive Comparative Genomics and Phenotyping of Methylobacterium Species.</title>
        <authorList>
            <person name="Alessa O."/>
            <person name="Ogura Y."/>
            <person name="Fujitani Y."/>
            <person name="Takami H."/>
            <person name="Hayashi T."/>
            <person name="Sahin N."/>
            <person name="Tani A."/>
        </authorList>
    </citation>
    <scope>NUCLEOTIDE SEQUENCE [LARGE SCALE GENOMIC DNA]</scope>
    <source>
        <strain evidence="2 3">DSM 23679</strain>
    </source>
</reference>
<keyword evidence="3" id="KW-1185">Reference proteome</keyword>
<dbReference type="Gene3D" id="3.40.50.880">
    <property type="match status" value="1"/>
</dbReference>
<dbReference type="PANTHER" id="PTHR42695:SF5">
    <property type="entry name" value="GLUTAMINE AMIDOTRANSFERASE YLR126C-RELATED"/>
    <property type="match status" value="1"/>
</dbReference>
<dbReference type="Proteomes" id="UP001055117">
    <property type="component" value="Unassembled WGS sequence"/>
</dbReference>
<feature type="domain" description="Glutamine amidotransferase" evidence="1">
    <location>
        <begin position="75"/>
        <end position="184"/>
    </location>
</feature>
<comment type="caution">
    <text evidence="2">The sequence shown here is derived from an EMBL/GenBank/DDBJ whole genome shotgun (WGS) entry which is preliminary data.</text>
</comment>
<accession>A0ABQ4QJJ7</accession>
<dbReference type="InterPro" id="IPR029062">
    <property type="entry name" value="Class_I_gatase-like"/>
</dbReference>
<dbReference type="EMBL" id="BPQG01000051">
    <property type="protein sequence ID" value="GJD45420.1"/>
    <property type="molecule type" value="Genomic_DNA"/>
</dbReference>
<protein>
    <submittedName>
        <fullName evidence="2">Carbamoyl-phosphate synthase small chain</fullName>
    </submittedName>
</protein>
<dbReference type="InterPro" id="IPR044992">
    <property type="entry name" value="ChyE-like"/>
</dbReference>
<dbReference type="PROSITE" id="PS51273">
    <property type="entry name" value="GATASE_TYPE_1"/>
    <property type="match status" value="1"/>
</dbReference>